<feature type="region of interest" description="Disordered" evidence="10">
    <location>
        <begin position="13"/>
        <end position="35"/>
    </location>
</feature>
<dbReference type="PROSITE" id="PS50042">
    <property type="entry name" value="CNMP_BINDING_3"/>
    <property type="match status" value="1"/>
</dbReference>
<dbReference type="FunFam" id="1.10.287.630:FF:000001">
    <property type="entry name" value="Cyclic nucleotide-gated channel alpha 3"/>
    <property type="match status" value="1"/>
</dbReference>
<dbReference type="GO" id="GO:0005886">
    <property type="term" value="C:plasma membrane"/>
    <property type="evidence" value="ECO:0007669"/>
    <property type="project" value="TreeGrafter"/>
</dbReference>
<dbReference type="CDD" id="cd00038">
    <property type="entry name" value="CAP_ED"/>
    <property type="match status" value="1"/>
</dbReference>
<evidence type="ECO:0000313" key="13">
    <source>
        <dbReference type="EnsemblMetazoa" id="SCAU003926-PB"/>
    </source>
</evidence>
<evidence type="ECO:0000256" key="10">
    <source>
        <dbReference type="SAM" id="MobiDB-lite"/>
    </source>
</evidence>
<dbReference type="InterPro" id="IPR032406">
    <property type="entry name" value="CLZ_dom"/>
</dbReference>
<keyword evidence="3 11" id="KW-0812">Transmembrane</keyword>
<dbReference type="GO" id="GO:0030553">
    <property type="term" value="F:cGMP binding"/>
    <property type="evidence" value="ECO:0007669"/>
    <property type="project" value="TreeGrafter"/>
</dbReference>
<dbReference type="InterPro" id="IPR050866">
    <property type="entry name" value="CNG_cation_channel"/>
</dbReference>
<feature type="compositionally biased region" description="Acidic residues" evidence="10">
    <location>
        <begin position="299"/>
        <end position="325"/>
    </location>
</feature>
<feature type="compositionally biased region" description="Polar residues" evidence="10">
    <location>
        <begin position="389"/>
        <end position="414"/>
    </location>
</feature>
<dbReference type="Proteomes" id="UP000095300">
    <property type="component" value="Unassembled WGS sequence"/>
</dbReference>
<dbReference type="Gene3D" id="1.10.287.630">
    <property type="entry name" value="Helix hairpin bin"/>
    <property type="match status" value="1"/>
</dbReference>
<dbReference type="FunFam" id="2.60.120.10:FF:000002">
    <property type="entry name" value="Cyclic nucleotide gated channel alpha 1a"/>
    <property type="match status" value="1"/>
</dbReference>
<dbReference type="Pfam" id="PF00520">
    <property type="entry name" value="Ion_trans"/>
    <property type="match status" value="1"/>
</dbReference>
<dbReference type="GO" id="GO:0017071">
    <property type="term" value="C:intracellular cyclic nucleotide activated cation channel complex"/>
    <property type="evidence" value="ECO:0007669"/>
    <property type="project" value="TreeGrafter"/>
</dbReference>
<proteinExistence type="predicted"/>
<dbReference type="Pfam" id="PF00027">
    <property type="entry name" value="cNMP_binding"/>
    <property type="match status" value="1"/>
</dbReference>
<evidence type="ECO:0000256" key="5">
    <source>
        <dbReference type="ARBA" id="ARBA00023065"/>
    </source>
</evidence>
<keyword evidence="4 11" id="KW-1133">Transmembrane helix</keyword>
<evidence type="ECO:0000256" key="7">
    <source>
        <dbReference type="ARBA" id="ARBA00023286"/>
    </source>
</evidence>
<dbReference type="InterPro" id="IPR018490">
    <property type="entry name" value="cNMP-bd_dom_sf"/>
</dbReference>
<dbReference type="Gene3D" id="1.20.5.300">
    <property type="match status" value="1"/>
</dbReference>
<dbReference type="SUPFAM" id="SSF81324">
    <property type="entry name" value="Voltage-gated potassium channels"/>
    <property type="match status" value="1"/>
</dbReference>
<keyword evidence="6 11" id="KW-0472">Membrane</keyword>
<dbReference type="Gene3D" id="1.10.287.70">
    <property type="match status" value="1"/>
</dbReference>
<feature type="transmembrane region" description="Helical" evidence="11">
    <location>
        <begin position="661"/>
        <end position="683"/>
    </location>
</feature>
<dbReference type="PROSITE" id="PS00888">
    <property type="entry name" value="CNMP_BINDING_1"/>
    <property type="match status" value="1"/>
</dbReference>
<name>A0A1I8P1B8_STOCA</name>
<dbReference type="PROSITE" id="PS00889">
    <property type="entry name" value="CNMP_BINDING_2"/>
    <property type="match status" value="1"/>
</dbReference>
<dbReference type="AlphaFoldDB" id="A0A1I8P1B8"/>
<evidence type="ECO:0000313" key="14">
    <source>
        <dbReference type="Proteomes" id="UP000095300"/>
    </source>
</evidence>
<dbReference type="InterPro" id="IPR018488">
    <property type="entry name" value="cNMP-bd_CS"/>
</dbReference>
<keyword evidence="8" id="KW-0407">Ion channel</keyword>
<dbReference type="InterPro" id="IPR000595">
    <property type="entry name" value="cNMP-bd_dom"/>
</dbReference>
<dbReference type="InterPro" id="IPR014710">
    <property type="entry name" value="RmlC-like_jellyroll"/>
</dbReference>
<feature type="transmembrane region" description="Helical" evidence="11">
    <location>
        <begin position="590"/>
        <end position="612"/>
    </location>
</feature>
<dbReference type="SUPFAM" id="SSF51206">
    <property type="entry name" value="cAMP-binding domain-like"/>
    <property type="match status" value="1"/>
</dbReference>
<dbReference type="STRING" id="35570.A0A1I8P1B8"/>
<dbReference type="Pfam" id="PF16526">
    <property type="entry name" value="CLZ"/>
    <property type="match status" value="1"/>
</dbReference>
<accession>A0A1I8P1B8</accession>
<evidence type="ECO:0000256" key="6">
    <source>
        <dbReference type="ARBA" id="ARBA00023136"/>
    </source>
</evidence>
<dbReference type="EnsemblMetazoa" id="SCAU003926-RB">
    <property type="protein sequence ID" value="SCAU003926-PB"/>
    <property type="gene ID" value="SCAU003926"/>
</dbReference>
<keyword evidence="9" id="KW-0175">Coiled coil</keyword>
<dbReference type="PANTHER" id="PTHR45638">
    <property type="entry name" value="CYCLIC NUCLEOTIDE-GATED CATION CHANNEL SUBUNIT A"/>
    <property type="match status" value="1"/>
</dbReference>
<reference evidence="13" key="1">
    <citation type="submission" date="2020-05" db="UniProtKB">
        <authorList>
            <consortium name="EnsemblMetazoa"/>
        </authorList>
    </citation>
    <scope>IDENTIFICATION</scope>
    <source>
        <strain evidence="13">USDA</strain>
    </source>
</reference>
<evidence type="ECO:0000256" key="9">
    <source>
        <dbReference type="SAM" id="Coils"/>
    </source>
</evidence>
<dbReference type="GO" id="GO:0044877">
    <property type="term" value="F:protein-containing complex binding"/>
    <property type="evidence" value="ECO:0007669"/>
    <property type="project" value="TreeGrafter"/>
</dbReference>
<evidence type="ECO:0000256" key="2">
    <source>
        <dbReference type="ARBA" id="ARBA00022448"/>
    </source>
</evidence>
<feature type="compositionally biased region" description="Basic and acidic residues" evidence="10">
    <location>
        <begin position="345"/>
        <end position="355"/>
    </location>
</feature>
<feature type="coiled-coil region" evidence="9">
    <location>
        <begin position="914"/>
        <end position="952"/>
    </location>
</feature>
<dbReference type="VEuPathDB" id="VectorBase:SCAU003926"/>
<evidence type="ECO:0000256" key="1">
    <source>
        <dbReference type="ARBA" id="ARBA00004141"/>
    </source>
</evidence>
<keyword evidence="7" id="KW-1071">Ligand-gated ion channel</keyword>
<keyword evidence="5" id="KW-0406">Ion transport</keyword>
<organism evidence="13 14">
    <name type="scientific">Stomoxys calcitrans</name>
    <name type="common">Stable fly</name>
    <name type="synonym">Conops calcitrans</name>
    <dbReference type="NCBI Taxonomy" id="35570"/>
    <lineage>
        <taxon>Eukaryota</taxon>
        <taxon>Metazoa</taxon>
        <taxon>Ecdysozoa</taxon>
        <taxon>Arthropoda</taxon>
        <taxon>Hexapoda</taxon>
        <taxon>Insecta</taxon>
        <taxon>Pterygota</taxon>
        <taxon>Neoptera</taxon>
        <taxon>Endopterygota</taxon>
        <taxon>Diptera</taxon>
        <taxon>Brachycera</taxon>
        <taxon>Muscomorpha</taxon>
        <taxon>Muscoidea</taxon>
        <taxon>Muscidae</taxon>
        <taxon>Stomoxys</taxon>
    </lineage>
</organism>
<dbReference type="GO" id="GO:0005223">
    <property type="term" value="F:intracellularly cGMP-activated cation channel activity"/>
    <property type="evidence" value="ECO:0007669"/>
    <property type="project" value="TreeGrafter"/>
</dbReference>
<feature type="region of interest" description="Disordered" evidence="10">
    <location>
        <begin position="71"/>
        <end position="115"/>
    </location>
</feature>
<feature type="domain" description="Cyclic nucleotide-binding" evidence="12">
    <location>
        <begin position="765"/>
        <end position="871"/>
    </location>
</feature>
<evidence type="ECO:0000259" key="12">
    <source>
        <dbReference type="PROSITE" id="PS50042"/>
    </source>
</evidence>
<evidence type="ECO:0000256" key="11">
    <source>
        <dbReference type="SAM" id="Phobius"/>
    </source>
</evidence>
<feature type="region of interest" description="Disordered" evidence="10">
    <location>
        <begin position="961"/>
        <end position="1002"/>
    </location>
</feature>
<comment type="subcellular location">
    <subcellularLocation>
        <location evidence="1">Membrane</location>
        <topology evidence="1">Multi-pass membrane protein</topology>
    </subcellularLocation>
</comment>
<dbReference type="GO" id="GO:0005222">
    <property type="term" value="F:intracellularly cAMP-activated cation channel activity"/>
    <property type="evidence" value="ECO:0007669"/>
    <property type="project" value="TreeGrafter"/>
</dbReference>
<dbReference type="Gene3D" id="2.60.120.10">
    <property type="entry name" value="Jelly Rolls"/>
    <property type="match status" value="1"/>
</dbReference>
<dbReference type="InterPro" id="IPR005821">
    <property type="entry name" value="Ion_trans_dom"/>
</dbReference>
<dbReference type="KEGG" id="scac:106090426"/>
<protein>
    <recommendedName>
        <fullName evidence="12">Cyclic nucleotide-binding domain-containing protein</fullName>
    </recommendedName>
</protein>
<evidence type="ECO:0000256" key="8">
    <source>
        <dbReference type="ARBA" id="ARBA00023303"/>
    </source>
</evidence>
<dbReference type="PANTHER" id="PTHR45638:SF11">
    <property type="entry name" value="CYCLIC NUCLEOTIDE-GATED CATION CHANNEL SUBUNIT A"/>
    <property type="match status" value="1"/>
</dbReference>
<dbReference type="FunFam" id="1.20.5.300:FF:000002">
    <property type="entry name" value="Cyclic nucleotide-gated channel alpha 3"/>
    <property type="match status" value="1"/>
</dbReference>
<keyword evidence="14" id="KW-1185">Reference proteome</keyword>
<feature type="region of interest" description="Disordered" evidence="10">
    <location>
        <begin position="283"/>
        <end position="419"/>
    </location>
</feature>
<keyword evidence="2" id="KW-0813">Transport</keyword>
<dbReference type="FunFam" id="1.10.287.70:FF:000030">
    <property type="entry name" value="Cyclic nucleotide-gated channel alpha 3"/>
    <property type="match status" value="1"/>
</dbReference>
<feature type="compositionally biased region" description="Low complexity" evidence="10">
    <location>
        <begin position="71"/>
        <end position="101"/>
    </location>
</feature>
<dbReference type="SMART" id="SM00100">
    <property type="entry name" value="cNMP"/>
    <property type="match status" value="1"/>
</dbReference>
<feature type="transmembrane region" description="Helical" evidence="11">
    <location>
        <begin position="444"/>
        <end position="467"/>
    </location>
</feature>
<sequence>MWTYMMAAARGDRANSMMASRRRNESESPKYGYNLSRPMYRSIRHNNGPSAQCHTTTLGGSYPYTTATSHYGSGTTSATSTSGCSKHQQQQHQQQQKQLLQSHETGQHQHQQRSHHHIIGIDDDVYTNPVSNVTAYDDMEDSTSLFSPLAPTSTSGMPVDTAVLIARKHRLMSSNSSATNNSQMHMTQPGEMMMMDVSDEHRQPHMQHSSYVGSQAAVIRLPPSASHKLSSTAKAAATSYYNESDEDDDYAQIVRCSSGDSATAASIRQSVIDHQRSIRKLESCGNNKAPLDGSGYDVPEAEADDDNEHVDDEDEDEDDAEEDDVSSSNGISTDRKRRRTNYLENGKRMSQDQTKRSKPSTLRRTLNALRQRLTKRNRPKPPDWFVERFSNNTNADKNEKQPASTQVSTTNESATAEAGPACEIRGSSRLCNRLSVNPSLQSHYRWLAVVSLAVLYNIIFVVGRAVFWEINQRATPVWYTLDYLCDFIYLMDTLVHMHEGYLDQGLLVRDAYKLRRHYFTNKGWYIDILSMLPTDISYIWWPPSKCGPSFLPCAVIVRLNRLLRLPRMWEWFDRTETATGYPNAFRICKVVLAILVLIHWNACMYFVISYALGFGTDNWVYNLNGERNSTLQRQYIYSFYWSTLTLTTIGETPTPENDAEYLFVVADFLAGVLIFATIVGNIGSMISNMNVARVEFQNRMDGVKQYMAFRKVGHELEARVIRWFAYTWSQSGALDEERVLAALPDKLKAEIAIQVHMDTLRQVRIFHDTEPGLLEALVLKLKLQVFSPGDYICRKGDVGKEMYIVKRGKLSVVADDGVTVFATLGAGSVFGEVSVLEIAGNRTGNRRTANVRSLGYSDLFCLAKRDLWETLADYPEARATLTERGCQLLRKDGLLDEQVFADSQRVHDTIESGIEKLEVSVENLNMRLARLLAEYTASQAKMKQRLAKLELNYQLTQSISLTEQHARPPRSGRLYSLQPKKRPRSRPASASKSNDNNKQNTL</sequence>
<evidence type="ECO:0000256" key="4">
    <source>
        <dbReference type="ARBA" id="ARBA00022989"/>
    </source>
</evidence>
<dbReference type="OrthoDB" id="421226at2759"/>
<evidence type="ECO:0000256" key="3">
    <source>
        <dbReference type="ARBA" id="ARBA00022692"/>
    </source>
</evidence>
<gene>
    <name evidence="13" type="primary">106090426</name>
</gene>